<dbReference type="EMBL" id="JBHSPA010000028">
    <property type="protein sequence ID" value="MFC5827248.1"/>
    <property type="molecule type" value="Genomic_DNA"/>
</dbReference>
<dbReference type="RefSeq" id="WP_379516757.1">
    <property type="nucleotide sequence ID" value="NZ_JBHSPA010000028.1"/>
</dbReference>
<comment type="caution">
    <text evidence="1">The sequence shown here is derived from an EMBL/GenBank/DDBJ whole genome shotgun (WGS) entry which is preliminary data.</text>
</comment>
<protein>
    <recommendedName>
        <fullName evidence="3">TrkA family protein</fullName>
    </recommendedName>
</protein>
<accession>A0ABW1CNN5</accession>
<gene>
    <name evidence="1" type="ORF">ACFPZ3_25570</name>
</gene>
<evidence type="ECO:0008006" key="3">
    <source>
        <dbReference type="Google" id="ProtNLM"/>
    </source>
</evidence>
<name>A0ABW1CNN5_9ACTN</name>
<dbReference type="Gene3D" id="3.40.50.720">
    <property type="entry name" value="NAD(P)-binding Rossmann-like Domain"/>
    <property type="match status" value="1"/>
</dbReference>
<keyword evidence="2" id="KW-1185">Reference proteome</keyword>
<proteinExistence type="predicted"/>
<evidence type="ECO:0000313" key="1">
    <source>
        <dbReference type="EMBL" id="MFC5827248.1"/>
    </source>
</evidence>
<organism evidence="1 2">
    <name type="scientific">Nonomuraea insulae</name>
    <dbReference type="NCBI Taxonomy" id="1616787"/>
    <lineage>
        <taxon>Bacteria</taxon>
        <taxon>Bacillati</taxon>
        <taxon>Actinomycetota</taxon>
        <taxon>Actinomycetes</taxon>
        <taxon>Streptosporangiales</taxon>
        <taxon>Streptosporangiaceae</taxon>
        <taxon>Nonomuraea</taxon>
    </lineage>
</organism>
<dbReference type="SUPFAM" id="SSF51735">
    <property type="entry name" value="NAD(P)-binding Rossmann-fold domains"/>
    <property type="match status" value="1"/>
</dbReference>
<dbReference type="Proteomes" id="UP001596058">
    <property type="component" value="Unassembled WGS sequence"/>
</dbReference>
<evidence type="ECO:0000313" key="2">
    <source>
        <dbReference type="Proteomes" id="UP001596058"/>
    </source>
</evidence>
<sequence>MAAAAPAIAVIGLGRFGTSLARELTRHGIEMPAIDAPRSSGRGW</sequence>
<reference evidence="2" key="1">
    <citation type="journal article" date="2019" name="Int. J. Syst. Evol. Microbiol.">
        <title>The Global Catalogue of Microorganisms (GCM) 10K type strain sequencing project: providing services to taxonomists for standard genome sequencing and annotation.</title>
        <authorList>
            <consortium name="The Broad Institute Genomics Platform"/>
            <consortium name="The Broad Institute Genome Sequencing Center for Infectious Disease"/>
            <person name="Wu L."/>
            <person name="Ma J."/>
        </authorList>
    </citation>
    <scope>NUCLEOTIDE SEQUENCE [LARGE SCALE GENOMIC DNA]</scope>
    <source>
        <strain evidence="2">CCUG 53903</strain>
    </source>
</reference>
<dbReference type="InterPro" id="IPR036291">
    <property type="entry name" value="NAD(P)-bd_dom_sf"/>
</dbReference>